<dbReference type="Proteomes" id="UP000235672">
    <property type="component" value="Unassembled WGS sequence"/>
</dbReference>
<proteinExistence type="predicted"/>
<organism evidence="3 4">
    <name type="scientific">Hyaloscypha hepaticicola</name>
    <dbReference type="NCBI Taxonomy" id="2082293"/>
    <lineage>
        <taxon>Eukaryota</taxon>
        <taxon>Fungi</taxon>
        <taxon>Dikarya</taxon>
        <taxon>Ascomycota</taxon>
        <taxon>Pezizomycotina</taxon>
        <taxon>Leotiomycetes</taxon>
        <taxon>Helotiales</taxon>
        <taxon>Hyaloscyphaceae</taxon>
        <taxon>Hyaloscypha</taxon>
    </lineage>
</organism>
<dbReference type="PANTHER" id="PTHR36124:SF1">
    <property type="entry name" value="ER-BOUND OXYGENASE MPAB_MPAB'_RUBBER OXYGENASE CATALYTIC DOMAIN-CONTAINING PROTEIN"/>
    <property type="match status" value="1"/>
</dbReference>
<dbReference type="OrthoDB" id="545169at2759"/>
<protein>
    <recommendedName>
        <fullName evidence="2">ER-bound oxygenase mpaB/mpaB'/Rubber oxygenase catalytic domain-containing protein</fullName>
    </recommendedName>
</protein>
<feature type="domain" description="ER-bound oxygenase mpaB/mpaB'/Rubber oxygenase catalytic" evidence="2">
    <location>
        <begin position="164"/>
        <end position="369"/>
    </location>
</feature>
<dbReference type="InterPro" id="IPR018713">
    <property type="entry name" value="MPAB/Lcp_cat_dom"/>
</dbReference>
<keyword evidence="1" id="KW-0472">Membrane</keyword>
<dbReference type="AlphaFoldDB" id="A0A2J6QQS2"/>
<evidence type="ECO:0000313" key="3">
    <source>
        <dbReference type="EMBL" id="PMD28619.1"/>
    </source>
</evidence>
<dbReference type="Pfam" id="PF09995">
    <property type="entry name" value="MPAB_Lcp_cat"/>
    <property type="match status" value="1"/>
</dbReference>
<keyword evidence="1" id="KW-1133">Transmembrane helix</keyword>
<dbReference type="EMBL" id="KZ613464">
    <property type="protein sequence ID" value="PMD28619.1"/>
    <property type="molecule type" value="Genomic_DNA"/>
</dbReference>
<reference evidence="3 4" key="1">
    <citation type="submission" date="2016-05" db="EMBL/GenBank/DDBJ databases">
        <title>A degradative enzymes factory behind the ericoid mycorrhizal symbiosis.</title>
        <authorList>
            <consortium name="DOE Joint Genome Institute"/>
            <person name="Martino E."/>
            <person name="Morin E."/>
            <person name="Grelet G."/>
            <person name="Kuo A."/>
            <person name="Kohler A."/>
            <person name="Daghino S."/>
            <person name="Barry K."/>
            <person name="Choi C."/>
            <person name="Cichocki N."/>
            <person name="Clum A."/>
            <person name="Copeland A."/>
            <person name="Hainaut M."/>
            <person name="Haridas S."/>
            <person name="Labutti K."/>
            <person name="Lindquist E."/>
            <person name="Lipzen A."/>
            <person name="Khouja H.-R."/>
            <person name="Murat C."/>
            <person name="Ohm R."/>
            <person name="Olson A."/>
            <person name="Spatafora J."/>
            <person name="Veneault-Fourrey C."/>
            <person name="Henrissat B."/>
            <person name="Grigoriev I."/>
            <person name="Martin F."/>
            <person name="Perotto S."/>
        </authorList>
    </citation>
    <scope>NUCLEOTIDE SEQUENCE [LARGE SCALE GENOMIC DNA]</scope>
    <source>
        <strain evidence="3 4">UAMH 7357</strain>
    </source>
</reference>
<dbReference type="STRING" id="1745343.A0A2J6QQS2"/>
<dbReference type="InterPro" id="IPR046366">
    <property type="entry name" value="MPAB"/>
</dbReference>
<keyword evidence="1" id="KW-0812">Transmembrane</keyword>
<accession>A0A2J6QQS2</accession>
<evidence type="ECO:0000256" key="1">
    <source>
        <dbReference type="SAM" id="Phobius"/>
    </source>
</evidence>
<dbReference type="PANTHER" id="PTHR36124">
    <property type="match status" value="1"/>
</dbReference>
<feature type="transmembrane region" description="Helical" evidence="1">
    <location>
        <begin position="101"/>
        <end position="120"/>
    </location>
</feature>
<sequence length="498" mass="57943">MPRIEYGKAIFPRHGLEVTVSRATLKLCLCFVPKRLRFLLLPSFLVLSSLYTEQRAIQSYVHRKPPGHLAIIILYTRANMLKYSNSPTKNKILDVMSTMEIVQLPGSTLLAIVVVLYLGLVQTLRYRSFRNLNKAYAAYLRDPYSLDYKTAHQIMKRVMLYEFPWMFAFGTQWALFETYTVATGTELLVQTRQLTSDSTVGKRTEDTVVLLTEFLVGSLDSDRGSKALAKVNWMHRRYGSKIKQPELLHTLAMFVLEPIRWLNNREWRPMTELEEVAIFTYWKEIGNRMGIKNIPDTLEELKIWTAEYTQENVYFTKYNKMCAESTMRLFLRNFPLFMRGFAQHAAVSLLGERSRLALGYEKPPRWISRLVSSAFYIRRFVIRHFFLPRLHELEPLAKLDSTGRLYRDKWAFEPWYVKVTAKTWFEGWLWTSGKVLPGPKYKRNGFLVEELGPVEYEQISKDSVAKEAEEMQAYASQGGSFAFGCPFRSVGYPPQYGA</sequence>
<dbReference type="GO" id="GO:0016491">
    <property type="term" value="F:oxidoreductase activity"/>
    <property type="evidence" value="ECO:0007669"/>
    <property type="project" value="InterPro"/>
</dbReference>
<evidence type="ECO:0000259" key="2">
    <source>
        <dbReference type="Pfam" id="PF09995"/>
    </source>
</evidence>
<name>A0A2J6QQS2_9HELO</name>
<evidence type="ECO:0000313" key="4">
    <source>
        <dbReference type="Proteomes" id="UP000235672"/>
    </source>
</evidence>
<keyword evidence="4" id="KW-1185">Reference proteome</keyword>
<gene>
    <name evidence="3" type="ORF">NA56DRAFT_675709</name>
</gene>